<evidence type="ECO:0000313" key="1">
    <source>
        <dbReference type="EMBL" id="KAK8210133.1"/>
    </source>
</evidence>
<gene>
    <name evidence="1" type="primary">FOL1</name>
    <name evidence="1" type="ORF">M8818_003620</name>
</gene>
<sequence length="569" mass="61748">MPDLSLFCAGGSVLRAYRFTSKNIPHSDPVRYYVSRSLPRVKVRSQTPLEHIRPSPKRQNLSTLRRMPDVDSLSPVRAGLKRTASAISMSVNGSGSGQSQRSMSSGMSSAPGPQWQRAFIALGSNVGDRLEMIEEACLAMAEDPDIRIIRTSSLYETEPMYVEDQERFLNGACEIETTLEPMQLLDRLQAIENRLGRVKLIDKGPRSIDLDILLYGSERIETERLTIPHDLMLEREFVLRPLCDMIPHEFVPSKKAKGTLLGHLMSIPPTGTPMTPVTSIGAGLSLHALDHKRPTHVMSILNTTPDSFSDGGSNDPTNTSTLRSTILSHIRSGATIIDIGGQSSRPNAPSITAAEEIARVVPAINLLKSLPEAAHISISVDTYRAAVAEAAVQAGAHIVNDISAGQLDAAMLPTVAKLGCTFCLMHMRGTPATMTSTENCSYPTGLIATIAAELRERMRAAEAAGIRRWRMMLDPGVGFAKTADQNLEILRHLEQLRNADGLQGLPWLVGTSRKGFIGKITGVGEARERSWGTAATVAAAVVGGADVVRVHDVDEMVKVVKMSDAIWRV</sequence>
<keyword evidence="2" id="KW-1185">Reference proteome</keyword>
<accession>A0ACC3SER8</accession>
<proteinExistence type="predicted"/>
<name>A0ACC3SER8_9PEZI</name>
<dbReference type="Proteomes" id="UP001320706">
    <property type="component" value="Unassembled WGS sequence"/>
</dbReference>
<comment type="caution">
    <text evidence="1">The sequence shown here is derived from an EMBL/GenBank/DDBJ whole genome shotgun (WGS) entry which is preliminary data.</text>
</comment>
<organism evidence="1 2">
    <name type="scientific">Zalaria obscura</name>
    <dbReference type="NCBI Taxonomy" id="2024903"/>
    <lineage>
        <taxon>Eukaryota</taxon>
        <taxon>Fungi</taxon>
        <taxon>Dikarya</taxon>
        <taxon>Ascomycota</taxon>
        <taxon>Pezizomycotina</taxon>
        <taxon>Dothideomycetes</taxon>
        <taxon>Dothideomycetidae</taxon>
        <taxon>Dothideales</taxon>
        <taxon>Zalariaceae</taxon>
        <taxon>Zalaria</taxon>
    </lineage>
</organism>
<protein>
    <submittedName>
        <fullName evidence="1">Trifunctional dihydropteroate synthetase</fullName>
    </submittedName>
</protein>
<evidence type="ECO:0000313" key="2">
    <source>
        <dbReference type="Proteomes" id="UP001320706"/>
    </source>
</evidence>
<dbReference type="EMBL" id="JAMKPW020000016">
    <property type="protein sequence ID" value="KAK8210133.1"/>
    <property type="molecule type" value="Genomic_DNA"/>
</dbReference>
<reference evidence="1" key="1">
    <citation type="submission" date="2024-02" db="EMBL/GenBank/DDBJ databases">
        <title>Metagenome Assembled Genome of Zalaria obscura JY119.</title>
        <authorList>
            <person name="Vighnesh L."/>
            <person name="Jagadeeshwari U."/>
            <person name="Venkata Ramana C."/>
            <person name="Sasikala C."/>
        </authorList>
    </citation>
    <scope>NUCLEOTIDE SEQUENCE</scope>
    <source>
        <strain evidence="1">JY119</strain>
    </source>
</reference>